<proteinExistence type="predicted"/>
<feature type="chain" id="PRO_5020341695" description="Alginate export domain-containing protein" evidence="1">
    <location>
        <begin position="21"/>
        <end position="476"/>
    </location>
</feature>
<evidence type="ECO:0000313" key="3">
    <source>
        <dbReference type="Proteomes" id="UP000298058"/>
    </source>
</evidence>
<sequence>MNRYGILFFSLFFISTQISAVSYSDYFWDDFKAALDWGRVSPKAQNRFQNFVEEPQEGFGADYHIYGGGAFRSQRGGDDKDQAGKYLGLGQASAQAAFYYRSKSYYLSLILGPRLLAAESKLIEKTVNSVWDGEAVLSLGAEFQNLDFHLEGGRGWQRLDGFGFLFNGMAEFGEVGVSKNKVLSFSLLSLRMKPEEEPLSPKAWNHSRREMWGGNIRSQGILFWENLQFFHYIYREPNFDPSEFKLYPQNVFGHYLYSGMEFRSASFWKDTNLDLSLIRVTGSRKQTAYPWQESEQTTDSFLAYSSLHGNLGDWLLSISGLYTRKDKEERRDSNSDGYAAPLAEPRVLGGYSSFLLYQSVYFPNDRLFYDLLAKKDPGFENKGIQMTGIQIGHSFLPSLRGDVFLNRSHSEMGMGTEMILKLTGNLENTIKGFFTASICYANVDPQKTVVFVTEPFREKSAEKEFWRYYVSAGFKF</sequence>
<evidence type="ECO:0000256" key="1">
    <source>
        <dbReference type="SAM" id="SignalP"/>
    </source>
</evidence>
<gene>
    <name evidence="2" type="ORF">EHS15_18620</name>
</gene>
<dbReference type="Proteomes" id="UP000298058">
    <property type="component" value="Unassembled WGS sequence"/>
</dbReference>
<reference evidence="2" key="1">
    <citation type="journal article" date="2019" name="PLoS Negl. Trop. Dis.">
        <title>Revisiting the worldwide diversity of Leptospira species in the environment.</title>
        <authorList>
            <person name="Vincent A.T."/>
            <person name="Schiettekatte O."/>
            <person name="Bourhy P."/>
            <person name="Veyrier F.J."/>
            <person name="Picardeau M."/>
        </authorList>
    </citation>
    <scope>NUCLEOTIDE SEQUENCE [LARGE SCALE GENOMIC DNA]</scope>
    <source>
        <strain evidence="2">201300427</strain>
    </source>
</reference>
<organism evidence="2 3">
    <name type="scientific">Leptospira idonii</name>
    <dbReference type="NCBI Taxonomy" id="1193500"/>
    <lineage>
        <taxon>Bacteria</taxon>
        <taxon>Pseudomonadati</taxon>
        <taxon>Spirochaetota</taxon>
        <taxon>Spirochaetia</taxon>
        <taxon>Leptospirales</taxon>
        <taxon>Leptospiraceae</taxon>
        <taxon>Leptospira</taxon>
    </lineage>
</organism>
<feature type="signal peptide" evidence="1">
    <location>
        <begin position="1"/>
        <end position="20"/>
    </location>
</feature>
<dbReference type="EMBL" id="RQHW01000079">
    <property type="protein sequence ID" value="TGN17187.1"/>
    <property type="molecule type" value="Genomic_DNA"/>
</dbReference>
<accession>A0A4R9LW99</accession>
<evidence type="ECO:0000313" key="2">
    <source>
        <dbReference type="EMBL" id="TGN17187.1"/>
    </source>
</evidence>
<dbReference type="RefSeq" id="WP_135762094.1">
    <property type="nucleotide sequence ID" value="NZ_RQHW01000079.1"/>
</dbReference>
<dbReference type="OrthoDB" id="342207at2"/>
<protein>
    <recommendedName>
        <fullName evidence="4">Alginate export domain-containing protein</fullName>
    </recommendedName>
</protein>
<dbReference type="AlphaFoldDB" id="A0A4R9LW99"/>
<keyword evidence="3" id="KW-1185">Reference proteome</keyword>
<keyword evidence="1" id="KW-0732">Signal</keyword>
<comment type="caution">
    <text evidence="2">The sequence shown here is derived from an EMBL/GenBank/DDBJ whole genome shotgun (WGS) entry which is preliminary data.</text>
</comment>
<evidence type="ECO:0008006" key="4">
    <source>
        <dbReference type="Google" id="ProtNLM"/>
    </source>
</evidence>
<name>A0A4R9LW99_9LEPT</name>